<feature type="chain" id="PRO_5045142638" description="CP4-57 prophage protein" evidence="1">
    <location>
        <begin position="21"/>
        <end position="158"/>
    </location>
</feature>
<feature type="signal peptide" evidence="1">
    <location>
        <begin position="1"/>
        <end position="20"/>
    </location>
</feature>
<evidence type="ECO:0000256" key="1">
    <source>
        <dbReference type="SAM" id="SignalP"/>
    </source>
</evidence>
<comment type="caution">
    <text evidence="2">The sequence shown here is derived from an EMBL/GenBank/DDBJ whole genome shotgun (WGS) entry which is preliminary data.</text>
</comment>
<reference evidence="3" key="1">
    <citation type="journal article" date="2019" name="Int. J. Syst. Evol. Microbiol.">
        <title>The Global Catalogue of Microorganisms (GCM) 10K type strain sequencing project: providing services to taxonomists for standard genome sequencing and annotation.</title>
        <authorList>
            <consortium name="The Broad Institute Genomics Platform"/>
            <consortium name="The Broad Institute Genome Sequencing Center for Infectious Disease"/>
            <person name="Wu L."/>
            <person name="Ma J."/>
        </authorList>
    </citation>
    <scope>NUCLEOTIDE SEQUENCE [LARGE SCALE GENOMIC DNA]</scope>
    <source>
        <strain evidence="3">CGMCC 4.1530</strain>
    </source>
</reference>
<sequence>MKILSSVIISAALMSTVVPAVYAVPDIWHSGFGMGVSEYIIADSQGTEFNISCTSNPDDTQVLQHSVLVTLAGGRILSSHDDNTRITLVTGDEQYAIPSSVGWRNGDNAWVSFIDAVRKSTSFGVWINNKKVASFTPSVSNVHKVLADMPACKTLTAE</sequence>
<dbReference type="EMBL" id="JBHSUC010000010">
    <property type="protein sequence ID" value="MFC6362381.1"/>
    <property type="molecule type" value="Genomic_DNA"/>
</dbReference>
<dbReference type="RefSeq" id="WP_343877562.1">
    <property type="nucleotide sequence ID" value="NZ_BAAAFW010000060.1"/>
</dbReference>
<proteinExistence type="predicted"/>
<organism evidence="2 3">
    <name type="scientific">Tatumella punctata</name>
    <dbReference type="NCBI Taxonomy" id="399969"/>
    <lineage>
        <taxon>Bacteria</taxon>
        <taxon>Pseudomonadati</taxon>
        <taxon>Pseudomonadota</taxon>
        <taxon>Gammaproteobacteria</taxon>
        <taxon>Enterobacterales</taxon>
        <taxon>Erwiniaceae</taxon>
        <taxon>Tatumella</taxon>
    </lineage>
</organism>
<evidence type="ECO:0008006" key="4">
    <source>
        <dbReference type="Google" id="ProtNLM"/>
    </source>
</evidence>
<gene>
    <name evidence="2" type="ORF">ACFP73_09790</name>
</gene>
<evidence type="ECO:0000313" key="3">
    <source>
        <dbReference type="Proteomes" id="UP001596215"/>
    </source>
</evidence>
<keyword evidence="3" id="KW-1185">Reference proteome</keyword>
<keyword evidence="1" id="KW-0732">Signal</keyword>
<accession>A0ABW1VPB9</accession>
<name>A0ABW1VPB9_9GAMM</name>
<protein>
    <recommendedName>
        <fullName evidence="4">CP4-57 prophage protein</fullName>
    </recommendedName>
</protein>
<evidence type="ECO:0000313" key="2">
    <source>
        <dbReference type="EMBL" id="MFC6362381.1"/>
    </source>
</evidence>
<dbReference type="Proteomes" id="UP001596215">
    <property type="component" value="Unassembled WGS sequence"/>
</dbReference>